<keyword evidence="17" id="KW-0325">Glycoprotein</keyword>
<dbReference type="EC" id="2.7.11.1" evidence="3"/>
<comment type="similarity">
    <text evidence="21">Belongs to the protein kinase superfamily.</text>
</comment>
<keyword evidence="13 22" id="KW-1133">Transmembrane helix</keyword>
<keyword evidence="12 20" id="KW-0067">ATP-binding</keyword>
<comment type="catalytic activity">
    <reaction evidence="18">
        <text>L-threonyl-[protein] + ATP = O-phospho-L-threonyl-[protein] + ADP + H(+)</text>
        <dbReference type="Rhea" id="RHEA:46608"/>
        <dbReference type="Rhea" id="RHEA-COMP:11060"/>
        <dbReference type="Rhea" id="RHEA-COMP:11605"/>
        <dbReference type="ChEBI" id="CHEBI:15378"/>
        <dbReference type="ChEBI" id="CHEBI:30013"/>
        <dbReference type="ChEBI" id="CHEBI:30616"/>
        <dbReference type="ChEBI" id="CHEBI:61977"/>
        <dbReference type="ChEBI" id="CHEBI:456216"/>
        <dbReference type="EC" id="2.7.11.1"/>
    </reaction>
</comment>
<dbReference type="FunFam" id="1.10.510.10:FF:000060">
    <property type="entry name" value="G-type lectin S-receptor-like serine/threonine-protein kinase"/>
    <property type="match status" value="1"/>
</dbReference>
<dbReference type="EMBL" id="JAIQCV010000010">
    <property type="protein sequence ID" value="KAH1056167.1"/>
    <property type="molecule type" value="Genomic_DNA"/>
</dbReference>
<evidence type="ECO:0000256" key="10">
    <source>
        <dbReference type="ARBA" id="ARBA00022741"/>
    </source>
</evidence>
<dbReference type="InterPro" id="IPR008271">
    <property type="entry name" value="Ser/Thr_kinase_AS"/>
</dbReference>
<keyword evidence="5 21" id="KW-0723">Serine/threonine-protein kinase</keyword>
<feature type="binding site" evidence="20">
    <location>
        <position position="114"/>
    </location>
    <ligand>
        <name>ATP</name>
        <dbReference type="ChEBI" id="CHEBI:30616"/>
    </ligand>
</feature>
<evidence type="ECO:0000256" key="19">
    <source>
        <dbReference type="ARBA" id="ARBA00048679"/>
    </source>
</evidence>
<comment type="catalytic activity">
    <reaction evidence="19">
        <text>L-seryl-[protein] + ATP = O-phospho-L-seryl-[protein] + ADP + H(+)</text>
        <dbReference type="Rhea" id="RHEA:17989"/>
        <dbReference type="Rhea" id="RHEA-COMP:9863"/>
        <dbReference type="Rhea" id="RHEA-COMP:11604"/>
        <dbReference type="ChEBI" id="CHEBI:15378"/>
        <dbReference type="ChEBI" id="CHEBI:29999"/>
        <dbReference type="ChEBI" id="CHEBI:30616"/>
        <dbReference type="ChEBI" id="CHEBI:83421"/>
        <dbReference type="ChEBI" id="CHEBI:456216"/>
        <dbReference type="EC" id="2.7.11.1"/>
    </reaction>
</comment>
<organism evidence="24 25">
    <name type="scientific">Gossypium stocksii</name>
    <dbReference type="NCBI Taxonomy" id="47602"/>
    <lineage>
        <taxon>Eukaryota</taxon>
        <taxon>Viridiplantae</taxon>
        <taxon>Streptophyta</taxon>
        <taxon>Embryophyta</taxon>
        <taxon>Tracheophyta</taxon>
        <taxon>Spermatophyta</taxon>
        <taxon>Magnoliopsida</taxon>
        <taxon>eudicotyledons</taxon>
        <taxon>Gunneridae</taxon>
        <taxon>Pentapetalae</taxon>
        <taxon>rosids</taxon>
        <taxon>malvids</taxon>
        <taxon>Malvales</taxon>
        <taxon>Malvaceae</taxon>
        <taxon>Malvoideae</taxon>
        <taxon>Gossypium</taxon>
    </lineage>
</organism>
<evidence type="ECO:0000256" key="17">
    <source>
        <dbReference type="ARBA" id="ARBA00023180"/>
    </source>
</evidence>
<dbReference type="FunFam" id="3.30.200.20:FF:000145">
    <property type="entry name" value="receptor-like serine/threonine-protein kinase SD1-8"/>
    <property type="match status" value="1"/>
</dbReference>
<feature type="transmembrane region" description="Helical" evidence="22">
    <location>
        <begin position="13"/>
        <end position="32"/>
    </location>
</feature>
<dbReference type="PANTHER" id="PTHR27002:SF1082">
    <property type="entry name" value="OS06G0693000 PROTEIN"/>
    <property type="match status" value="1"/>
</dbReference>
<evidence type="ECO:0000256" key="13">
    <source>
        <dbReference type="ARBA" id="ARBA00022989"/>
    </source>
</evidence>
<dbReference type="PROSITE" id="PS00107">
    <property type="entry name" value="PROTEIN_KINASE_ATP"/>
    <property type="match status" value="1"/>
</dbReference>
<evidence type="ECO:0000256" key="15">
    <source>
        <dbReference type="ARBA" id="ARBA00023157"/>
    </source>
</evidence>
<evidence type="ECO:0000256" key="4">
    <source>
        <dbReference type="ARBA" id="ARBA00022475"/>
    </source>
</evidence>
<dbReference type="PROSITE" id="PS00108">
    <property type="entry name" value="PROTEIN_KINASE_ST"/>
    <property type="match status" value="1"/>
</dbReference>
<dbReference type="CDD" id="cd14066">
    <property type="entry name" value="STKc_IRAK"/>
    <property type="match status" value="1"/>
</dbReference>
<feature type="domain" description="Protein kinase" evidence="23">
    <location>
        <begin position="86"/>
        <end position="337"/>
    </location>
</feature>
<evidence type="ECO:0000256" key="14">
    <source>
        <dbReference type="ARBA" id="ARBA00023136"/>
    </source>
</evidence>
<dbReference type="GO" id="GO:0004674">
    <property type="term" value="F:protein serine/threonine kinase activity"/>
    <property type="evidence" value="ECO:0007669"/>
    <property type="project" value="UniProtKB-KW"/>
</dbReference>
<evidence type="ECO:0000313" key="25">
    <source>
        <dbReference type="Proteomes" id="UP000828251"/>
    </source>
</evidence>
<keyword evidence="9" id="KW-0732">Signal</keyword>
<keyword evidence="10 20" id="KW-0547">Nucleotide-binding</keyword>
<comment type="caution">
    <text evidence="24">The sequence shown here is derived from an EMBL/GenBank/DDBJ whole genome shotgun (WGS) entry which is preliminary data.</text>
</comment>
<evidence type="ECO:0000256" key="22">
    <source>
        <dbReference type="SAM" id="Phobius"/>
    </source>
</evidence>
<name>A0A9D3ZQC1_9ROSI</name>
<dbReference type="SUPFAM" id="SSF56112">
    <property type="entry name" value="Protein kinase-like (PK-like)"/>
    <property type="match status" value="1"/>
</dbReference>
<keyword evidence="25" id="KW-1185">Reference proteome</keyword>
<dbReference type="PROSITE" id="PS50011">
    <property type="entry name" value="PROTEIN_KINASE_DOM"/>
    <property type="match status" value="1"/>
</dbReference>
<protein>
    <recommendedName>
        <fullName evidence="3">non-specific serine/threonine protein kinase</fullName>
        <ecNumber evidence="3">2.7.11.1</ecNumber>
    </recommendedName>
</protein>
<keyword evidence="7" id="KW-0808">Transferase</keyword>
<dbReference type="GO" id="GO:0005886">
    <property type="term" value="C:plasma membrane"/>
    <property type="evidence" value="ECO:0007669"/>
    <property type="project" value="UniProtKB-SubCell"/>
</dbReference>
<gene>
    <name evidence="24" type="ORF">J1N35_034232</name>
</gene>
<keyword evidence="15" id="KW-1015">Disulfide bond</keyword>
<keyword evidence="16" id="KW-0675">Receptor</keyword>
<evidence type="ECO:0000256" key="2">
    <source>
        <dbReference type="ARBA" id="ARBA00004479"/>
    </source>
</evidence>
<evidence type="ECO:0000256" key="12">
    <source>
        <dbReference type="ARBA" id="ARBA00022840"/>
    </source>
</evidence>
<dbReference type="InterPro" id="IPR017441">
    <property type="entry name" value="Protein_kinase_ATP_BS"/>
</dbReference>
<keyword evidence="4" id="KW-1003">Cell membrane</keyword>
<reference evidence="24 25" key="1">
    <citation type="journal article" date="2021" name="Plant Biotechnol. J.">
        <title>Multi-omics assisted identification of the key and species-specific regulatory components of drought-tolerant mechanisms in Gossypium stocksii.</title>
        <authorList>
            <person name="Yu D."/>
            <person name="Ke L."/>
            <person name="Zhang D."/>
            <person name="Wu Y."/>
            <person name="Sun Y."/>
            <person name="Mei J."/>
            <person name="Sun J."/>
            <person name="Sun Y."/>
        </authorList>
    </citation>
    <scope>NUCLEOTIDE SEQUENCE [LARGE SCALE GENOMIC DNA]</scope>
    <source>
        <strain evidence="25">cv. E1</strain>
        <tissue evidence="24">Leaf</tissue>
    </source>
</reference>
<evidence type="ECO:0000256" key="8">
    <source>
        <dbReference type="ARBA" id="ARBA00022692"/>
    </source>
</evidence>
<evidence type="ECO:0000256" key="5">
    <source>
        <dbReference type="ARBA" id="ARBA00022527"/>
    </source>
</evidence>
<dbReference type="Gene3D" id="3.30.200.20">
    <property type="entry name" value="Phosphorylase Kinase, domain 1"/>
    <property type="match status" value="1"/>
</dbReference>
<evidence type="ECO:0000256" key="16">
    <source>
        <dbReference type="ARBA" id="ARBA00023170"/>
    </source>
</evidence>
<keyword evidence="6" id="KW-0245">EGF-like domain</keyword>
<dbReference type="InterPro" id="IPR000719">
    <property type="entry name" value="Prot_kinase_dom"/>
</dbReference>
<keyword evidence="8 22" id="KW-0812">Transmembrane</keyword>
<dbReference type="GO" id="GO:0005524">
    <property type="term" value="F:ATP binding"/>
    <property type="evidence" value="ECO:0007669"/>
    <property type="project" value="UniProtKB-UniRule"/>
</dbReference>
<evidence type="ECO:0000313" key="24">
    <source>
        <dbReference type="EMBL" id="KAH1056167.1"/>
    </source>
</evidence>
<evidence type="ECO:0000256" key="1">
    <source>
        <dbReference type="ARBA" id="ARBA00004162"/>
    </source>
</evidence>
<evidence type="ECO:0000256" key="11">
    <source>
        <dbReference type="ARBA" id="ARBA00022777"/>
    </source>
</evidence>
<dbReference type="Proteomes" id="UP000828251">
    <property type="component" value="Unassembled WGS sequence"/>
</dbReference>
<comment type="subcellular location">
    <subcellularLocation>
        <location evidence="1">Cell membrane</location>
        <topology evidence="1">Single-pass membrane protein</topology>
    </subcellularLocation>
    <subcellularLocation>
        <location evidence="2">Membrane</location>
        <topology evidence="2">Single-pass type I membrane protein</topology>
    </subcellularLocation>
</comment>
<evidence type="ECO:0000256" key="18">
    <source>
        <dbReference type="ARBA" id="ARBA00047899"/>
    </source>
</evidence>
<keyword evidence="14 22" id="KW-0472">Membrane</keyword>
<dbReference type="InterPro" id="IPR001245">
    <property type="entry name" value="Ser-Thr/Tyr_kinase_cat_dom"/>
</dbReference>
<evidence type="ECO:0000256" key="20">
    <source>
        <dbReference type="PROSITE-ProRule" id="PRU10141"/>
    </source>
</evidence>
<sequence length="392" mass="44848">MFEFTEKSRVIEVIAMVATILVTLMVIIILFIGRRLLNKVMKGQGEEERCPGILSRNVPRKYQREVQLQELQVLDFENLAAATNNFDPANKLGKGGFGVVYKGKFQDGQEVAVKRLSRASRQGIEEFTNEATVISQLQHRNLVRLLGSCIDGEEKMLVYEYMPNKSLDILLFDSQNAKLLDWRKRFNIIEGISRGLLYLHRDSRLRIVHRDLKANNILLDEELNPKISDFGLAKIFFDNESQATTKRIFGTYGYMAPEYAMRGQFSEKSDVFSFGVLTLEIISGRRNSSFHEDEHSLSLLGYAWKLWNEDNILAFIDPAISDSNFDREILKCIHVGLLCVQNFAKDRPTMSTVTSMLSSEIENLPAPKQPPFIDEKAAIDHSQLQSQNTWKR</sequence>
<dbReference type="Pfam" id="PF07714">
    <property type="entry name" value="PK_Tyr_Ser-Thr"/>
    <property type="match status" value="1"/>
</dbReference>
<proteinExistence type="inferred from homology"/>
<evidence type="ECO:0000256" key="6">
    <source>
        <dbReference type="ARBA" id="ARBA00022536"/>
    </source>
</evidence>
<evidence type="ECO:0000256" key="9">
    <source>
        <dbReference type="ARBA" id="ARBA00022729"/>
    </source>
</evidence>
<dbReference type="AlphaFoldDB" id="A0A9D3ZQC1"/>
<evidence type="ECO:0000259" key="23">
    <source>
        <dbReference type="PROSITE" id="PS50011"/>
    </source>
</evidence>
<keyword evidence="11" id="KW-0418">Kinase</keyword>
<evidence type="ECO:0000256" key="7">
    <source>
        <dbReference type="ARBA" id="ARBA00022679"/>
    </source>
</evidence>
<evidence type="ECO:0000256" key="3">
    <source>
        <dbReference type="ARBA" id="ARBA00012513"/>
    </source>
</evidence>
<dbReference type="InterPro" id="IPR011009">
    <property type="entry name" value="Kinase-like_dom_sf"/>
</dbReference>
<dbReference type="OrthoDB" id="4062651at2759"/>
<dbReference type="SMART" id="SM00220">
    <property type="entry name" value="S_TKc"/>
    <property type="match status" value="1"/>
</dbReference>
<accession>A0A9D3ZQC1</accession>
<evidence type="ECO:0000256" key="21">
    <source>
        <dbReference type="RuleBase" id="RU000304"/>
    </source>
</evidence>
<dbReference type="Gene3D" id="1.10.510.10">
    <property type="entry name" value="Transferase(Phosphotransferase) domain 1"/>
    <property type="match status" value="1"/>
</dbReference>
<dbReference type="PANTHER" id="PTHR27002">
    <property type="entry name" value="RECEPTOR-LIKE SERINE/THREONINE-PROTEIN KINASE SD1-8"/>
    <property type="match status" value="1"/>
</dbReference>